<gene>
    <name evidence="2" type="ORF">PPRIM_AZ9-3.1.T0340221</name>
</gene>
<organism evidence="2 3">
    <name type="scientific">Paramecium primaurelia</name>
    <dbReference type="NCBI Taxonomy" id="5886"/>
    <lineage>
        <taxon>Eukaryota</taxon>
        <taxon>Sar</taxon>
        <taxon>Alveolata</taxon>
        <taxon>Ciliophora</taxon>
        <taxon>Intramacronucleata</taxon>
        <taxon>Oligohymenophorea</taxon>
        <taxon>Peniculida</taxon>
        <taxon>Parameciidae</taxon>
        <taxon>Paramecium</taxon>
    </lineage>
</organism>
<keyword evidence="1" id="KW-1133">Transmembrane helix</keyword>
<evidence type="ECO:0000256" key="1">
    <source>
        <dbReference type="SAM" id="Phobius"/>
    </source>
</evidence>
<dbReference type="AlphaFoldDB" id="A0A8S1LA77"/>
<name>A0A8S1LA77_PARPR</name>
<dbReference type="EMBL" id="CAJJDM010000033">
    <property type="protein sequence ID" value="CAD8063241.1"/>
    <property type="molecule type" value="Genomic_DNA"/>
</dbReference>
<keyword evidence="3" id="KW-1185">Reference proteome</keyword>
<dbReference type="Proteomes" id="UP000688137">
    <property type="component" value="Unassembled WGS sequence"/>
</dbReference>
<evidence type="ECO:0000313" key="2">
    <source>
        <dbReference type="EMBL" id="CAD8063241.1"/>
    </source>
</evidence>
<comment type="caution">
    <text evidence="2">The sequence shown here is derived from an EMBL/GenBank/DDBJ whole genome shotgun (WGS) entry which is preliminary data.</text>
</comment>
<proteinExistence type="predicted"/>
<evidence type="ECO:0000313" key="3">
    <source>
        <dbReference type="Proteomes" id="UP000688137"/>
    </source>
</evidence>
<keyword evidence="1" id="KW-0812">Transmembrane</keyword>
<sequence length="154" mass="18368">MLHFNIIIFQHLAQIQSRKNSSIKDSKLNYAYGIQLDKINILVQQKVIFKKLMESLWYLILQIKTVLIVLVIIGLNKFKNVLKQTLNLFWLVIKQICVKNDKLNSLKLRNSHRNTNCLILKSGFIQQLRKCKDRRWSSRGIQFSIAKMYRMYRN</sequence>
<dbReference type="OMA" id="SHRNTNC"/>
<accession>A0A8S1LA77</accession>
<reference evidence="2" key="1">
    <citation type="submission" date="2021-01" db="EMBL/GenBank/DDBJ databases">
        <authorList>
            <consortium name="Genoscope - CEA"/>
            <person name="William W."/>
        </authorList>
    </citation>
    <scope>NUCLEOTIDE SEQUENCE</scope>
</reference>
<keyword evidence="1" id="KW-0472">Membrane</keyword>
<evidence type="ECO:0008006" key="4">
    <source>
        <dbReference type="Google" id="ProtNLM"/>
    </source>
</evidence>
<protein>
    <recommendedName>
        <fullName evidence="4">Transmembrane protein</fullName>
    </recommendedName>
</protein>
<feature type="transmembrane region" description="Helical" evidence="1">
    <location>
        <begin position="56"/>
        <end position="75"/>
    </location>
</feature>